<accession>A0ABS0BTN5</accession>
<dbReference type="CDD" id="cd04590">
    <property type="entry name" value="CBS_pair_CorC_HlyC_assoc"/>
    <property type="match status" value="1"/>
</dbReference>
<evidence type="ECO:0000313" key="14">
    <source>
        <dbReference type="EMBL" id="MBF6057207.1"/>
    </source>
</evidence>
<dbReference type="InterPro" id="IPR046342">
    <property type="entry name" value="CBS_dom_sf"/>
</dbReference>
<dbReference type="InterPro" id="IPR002550">
    <property type="entry name" value="CNNM"/>
</dbReference>
<feature type="transmembrane region" description="Helical" evidence="11">
    <location>
        <begin position="62"/>
        <end position="85"/>
    </location>
</feature>
<dbReference type="Gene3D" id="3.30.465.10">
    <property type="match status" value="1"/>
</dbReference>
<comment type="subcellular location">
    <subcellularLocation>
        <location evidence="1">Cell membrane</location>
        <topology evidence="1">Multi-pass membrane protein</topology>
    </subcellularLocation>
</comment>
<evidence type="ECO:0000256" key="4">
    <source>
        <dbReference type="ARBA" id="ARBA00022692"/>
    </source>
</evidence>
<dbReference type="EMBL" id="JACBGI020000002">
    <property type="protein sequence ID" value="MBF6057207.1"/>
    <property type="molecule type" value="Genomic_DNA"/>
</dbReference>
<dbReference type="PROSITE" id="PS51846">
    <property type="entry name" value="CNNM"/>
    <property type="match status" value="1"/>
</dbReference>
<sequence>MNSLDISVLFGILILLIFLSAIFSSSETSMMALNRYRLKHKVKSGHKGAILAQKLLESPDRLLGVILLGNNFVNIFASSIATIIAMKLIGEAGIALAAGLLTLVILVFAEVAPKTLAALYPEKIAYPAAFILTPLLKLLSPLVWMVNFFANGFLRLFRIKVHHHDDQHSLTQEELQTLINEATSQLPDHYRSMLSSVLQLESVTVEDVMIPKQDMYAVDIEQPFEQFLKAIQKSPYTRIPIYRNSLDDDLIGILNLRRALPVLMRDDVRMKDIIKLVRPAYYIPETTSLSVQLGKFNEKKRRMALIVDEYGDLQGLLTMEDLLEEIVGKLSTDSKAKPVEETVELNADGSMTIDASEFIRDLNKAYELDLPTHGPKTLNGLIQEELESFPAAGTCIKIGDYVLEVTEIADNAIETVKLTEYIAPNPRKSDD</sequence>
<dbReference type="Pfam" id="PF00571">
    <property type="entry name" value="CBS"/>
    <property type="match status" value="2"/>
</dbReference>
<dbReference type="PANTHER" id="PTHR22777:SF32">
    <property type="entry name" value="UPF0053 INNER MEMBRANE PROTEIN YFJD"/>
    <property type="match status" value="1"/>
</dbReference>
<dbReference type="InterPro" id="IPR000644">
    <property type="entry name" value="CBS_dom"/>
</dbReference>
<dbReference type="Gene3D" id="3.10.580.10">
    <property type="entry name" value="CBS-domain"/>
    <property type="match status" value="1"/>
</dbReference>
<evidence type="ECO:0000256" key="2">
    <source>
        <dbReference type="ARBA" id="ARBA00006337"/>
    </source>
</evidence>
<dbReference type="InterPro" id="IPR044751">
    <property type="entry name" value="Ion_transp-like_CBS"/>
</dbReference>
<evidence type="ECO:0000256" key="10">
    <source>
        <dbReference type="PROSITE-ProRule" id="PRU01193"/>
    </source>
</evidence>
<keyword evidence="4 10" id="KW-0812">Transmembrane</keyword>
<evidence type="ECO:0000256" key="8">
    <source>
        <dbReference type="ARBA" id="ARBA00023136"/>
    </source>
</evidence>
<protein>
    <submittedName>
        <fullName evidence="14">HlyC/CorC family transporter</fullName>
    </submittedName>
</protein>
<dbReference type="PANTHER" id="PTHR22777">
    <property type="entry name" value="HEMOLYSIN-RELATED"/>
    <property type="match status" value="1"/>
</dbReference>
<feature type="transmembrane region" description="Helical" evidence="11">
    <location>
        <begin position="92"/>
        <end position="112"/>
    </location>
</feature>
<comment type="similarity">
    <text evidence="2">Belongs to the UPF0053 family.</text>
</comment>
<dbReference type="SMART" id="SM01091">
    <property type="entry name" value="CorC_HlyC"/>
    <property type="match status" value="1"/>
</dbReference>
<evidence type="ECO:0000256" key="1">
    <source>
        <dbReference type="ARBA" id="ARBA00004651"/>
    </source>
</evidence>
<proteinExistence type="inferred from homology"/>
<feature type="domain" description="CBS" evidence="12">
    <location>
        <begin position="276"/>
        <end position="334"/>
    </location>
</feature>
<reference evidence="14 15" key="1">
    <citation type="submission" date="2020-06" db="EMBL/GenBank/DDBJ databases">
        <authorList>
            <person name="Scott K."/>
        </authorList>
    </citation>
    <scope>NUCLEOTIDE SEQUENCE [LARGE SCALE GENOMIC DNA]</scope>
    <source>
        <strain evidence="14 15">HH1</strain>
    </source>
</reference>
<name>A0ABS0BTN5_9GAMM</name>
<evidence type="ECO:0000256" key="3">
    <source>
        <dbReference type="ARBA" id="ARBA00022475"/>
    </source>
</evidence>
<evidence type="ECO:0000256" key="11">
    <source>
        <dbReference type="SAM" id="Phobius"/>
    </source>
</evidence>
<evidence type="ECO:0000256" key="6">
    <source>
        <dbReference type="ARBA" id="ARBA00022989"/>
    </source>
</evidence>
<dbReference type="RefSeq" id="WP_194947571.1">
    <property type="nucleotide sequence ID" value="NZ_JACBGI020000002.1"/>
</dbReference>
<keyword evidence="8 10" id="KW-0472">Membrane</keyword>
<feature type="domain" description="CNNM transmembrane" evidence="13">
    <location>
        <begin position="2"/>
        <end position="190"/>
    </location>
</feature>
<evidence type="ECO:0000313" key="15">
    <source>
        <dbReference type="Proteomes" id="UP001193680"/>
    </source>
</evidence>
<dbReference type="SUPFAM" id="SSF56176">
    <property type="entry name" value="FAD-binding/transporter-associated domain-like"/>
    <property type="match status" value="1"/>
</dbReference>
<keyword evidence="15" id="KW-1185">Reference proteome</keyword>
<feature type="domain" description="CBS" evidence="12">
    <location>
        <begin position="209"/>
        <end position="273"/>
    </location>
</feature>
<evidence type="ECO:0000259" key="13">
    <source>
        <dbReference type="PROSITE" id="PS51846"/>
    </source>
</evidence>
<evidence type="ECO:0000256" key="7">
    <source>
        <dbReference type="ARBA" id="ARBA00023122"/>
    </source>
</evidence>
<evidence type="ECO:0000256" key="5">
    <source>
        <dbReference type="ARBA" id="ARBA00022737"/>
    </source>
</evidence>
<keyword evidence="3" id="KW-1003">Cell membrane</keyword>
<dbReference type="SUPFAM" id="SSF54631">
    <property type="entry name" value="CBS-domain pair"/>
    <property type="match status" value="1"/>
</dbReference>
<comment type="caution">
    <text evidence="14">The sequence shown here is derived from an EMBL/GenBank/DDBJ whole genome shotgun (WGS) entry which is preliminary data.</text>
</comment>
<feature type="transmembrane region" description="Helical" evidence="11">
    <location>
        <begin position="124"/>
        <end position="150"/>
    </location>
</feature>
<dbReference type="InterPro" id="IPR036318">
    <property type="entry name" value="FAD-bd_PCMH-like_sf"/>
</dbReference>
<reference evidence="14 15" key="2">
    <citation type="submission" date="2020-11" db="EMBL/GenBank/DDBJ databases">
        <title>Sulfur oxidizing isolate from Hospital Hole Sinkhole.</title>
        <authorList>
            <person name="Scott K.M."/>
        </authorList>
    </citation>
    <scope>NUCLEOTIDE SEQUENCE [LARGE SCALE GENOMIC DNA]</scope>
    <source>
        <strain evidence="14 15">HH1</strain>
    </source>
</reference>
<dbReference type="Pfam" id="PF03471">
    <property type="entry name" value="CorC_HlyC"/>
    <property type="match status" value="1"/>
</dbReference>
<organism evidence="14 15">
    <name type="scientific">Thiomicrorhabdus heinhorstiae</name>
    <dbReference type="NCBI Taxonomy" id="2748010"/>
    <lineage>
        <taxon>Bacteria</taxon>
        <taxon>Pseudomonadati</taxon>
        <taxon>Pseudomonadota</taxon>
        <taxon>Gammaproteobacteria</taxon>
        <taxon>Thiotrichales</taxon>
        <taxon>Piscirickettsiaceae</taxon>
        <taxon>Thiomicrorhabdus</taxon>
    </lineage>
</organism>
<dbReference type="InterPro" id="IPR005170">
    <property type="entry name" value="Transptr-assoc_dom"/>
</dbReference>
<dbReference type="Pfam" id="PF01595">
    <property type="entry name" value="CNNM"/>
    <property type="match status" value="1"/>
</dbReference>
<gene>
    <name evidence="14" type="ORF">H8792_002520</name>
</gene>
<dbReference type="InterPro" id="IPR016169">
    <property type="entry name" value="FAD-bd_PCMH_sub2"/>
</dbReference>
<keyword evidence="5" id="KW-0677">Repeat</keyword>
<evidence type="ECO:0000256" key="9">
    <source>
        <dbReference type="PROSITE-ProRule" id="PRU00703"/>
    </source>
</evidence>
<keyword evidence="6 10" id="KW-1133">Transmembrane helix</keyword>
<evidence type="ECO:0000259" key="12">
    <source>
        <dbReference type="PROSITE" id="PS51371"/>
    </source>
</evidence>
<dbReference type="PROSITE" id="PS51371">
    <property type="entry name" value="CBS"/>
    <property type="match status" value="2"/>
</dbReference>
<dbReference type="Proteomes" id="UP001193680">
    <property type="component" value="Unassembled WGS sequence"/>
</dbReference>
<keyword evidence="7 9" id="KW-0129">CBS domain</keyword>